<dbReference type="Pfam" id="PF23474">
    <property type="entry name" value="Acb1"/>
    <property type="match status" value="1"/>
</dbReference>
<dbReference type="RefSeq" id="WP_406853503.1">
    <property type="nucleotide sequence ID" value="NZ_CP157484.1"/>
</dbReference>
<evidence type="ECO:0000256" key="5">
    <source>
        <dbReference type="ARBA" id="ARBA00034283"/>
    </source>
</evidence>
<comment type="catalytic activity">
    <reaction evidence="4">
        <text>3',3',3'-cAAG + H2O = A[3'-5']pG[3'-5']pAp[3'] + H(+)</text>
        <dbReference type="Rhea" id="RHEA:72867"/>
        <dbReference type="ChEBI" id="CHEBI:15377"/>
        <dbReference type="ChEBI" id="CHEBI:15378"/>
        <dbReference type="ChEBI" id="CHEBI:143810"/>
        <dbReference type="ChEBI" id="CHEBI:192533"/>
    </reaction>
    <physiologicalReaction direction="left-to-right" evidence="4">
        <dbReference type="Rhea" id="RHEA:72868"/>
    </physiologicalReaction>
</comment>
<comment type="catalytic activity">
    <reaction evidence="2">
        <text>3',3',3'-cAAG + H2O = G[3'-5']pA[3'-5']pAp[3'] + H(+)</text>
        <dbReference type="Rhea" id="RHEA:72863"/>
        <dbReference type="ChEBI" id="CHEBI:15377"/>
        <dbReference type="ChEBI" id="CHEBI:15378"/>
        <dbReference type="ChEBI" id="CHEBI:143810"/>
        <dbReference type="ChEBI" id="CHEBI:192532"/>
    </reaction>
    <physiologicalReaction direction="left-to-right" evidence="2">
        <dbReference type="Rhea" id="RHEA:72864"/>
    </physiologicalReaction>
</comment>
<dbReference type="GO" id="GO:0016787">
    <property type="term" value="F:hydrolase activity"/>
    <property type="evidence" value="ECO:0007669"/>
    <property type="project" value="UniProtKB-KW"/>
</dbReference>
<evidence type="ECO:0000256" key="8">
    <source>
        <dbReference type="ARBA" id="ARBA00048123"/>
    </source>
</evidence>
<dbReference type="AlphaFoldDB" id="A0AAU7J970"/>
<keyword evidence="1" id="KW-0378">Hydrolase</keyword>
<reference evidence="11" key="1">
    <citation type="submission" date="2024-05" db="EMBL/GenBank/DDBJ databases">
        <authorList>
            <person name="Kim S."/>
            <person name="Heo J."/>
            <person name="Choi H."/>
            <person name="Choi Y."/>
            <person name="Kwon S.-W."/>
            <person name="Kim Y."/>
        </authorList>
    </citation>
    <scope>NUCLEOTIDE SEQUENCE</scope>
    <source>
        <strain evidence="11">KACC 23698</strain>
    </source>
</reference>
<dbReference type="EMBL" id="CP157484">
    <property type="protein sequence ID" value="XBO36689.1"/>
    <property type="molecule type" value="Genomic_DNA"/>
</dbReference>
<evidence type="ECO:0000259" key="10">
    <source>
        <dbReference type="Pfam" id="PF23474"/>
    </source>
</evidence>
<evidence type="ECO:0000259" key="9">
    <source>
        <dbReference type="Pfam" id="PF06381"/>
    </source>
</evidence>
<name>A0AAU7J970_9HYPH</name>
<feature type="domain" description="Anti-CBASS protein Acb1-like C-terminal" evidence="10">
    <location>
        <begin position="449"/>
        <end position="598"/>
    </location>
</feature>
<dbReference type="InterPro" id="IPR024459">
    <property type="entry name" value="Acb1-like_N"/>
</dbReference>
<dbReference type="Pfam" id="PF06381">
    <property type="entry name" value="Phage_portal_3"/>
    <property type="match status" value="1"/>
</dbReference>
<evidence type="ECO:0000256" key="6">
    <source>
        <dbReference type="ARBA" id="ARBA00034316"/>
    </source>
</evidence>
<comment type="catalytic activity">
    <reaction evidence="8">
        <text>3',3'-cUAMP + H2O = U[3'-5']pAp[3'] + H(+)</text>
        <dbReference type="Rhea" id="RHEA:72835"/>
        <dbReference type="ChEBI" id="CHEBI:15377"/>
        <dbReference type="ChEBI" id="CHEBI:15378"/>
        <dbReference type="ChEBI" id="CHEBI:143809"/>
        <dbReference type="ChEBI" id="CHEBI:192498"/>
    </reaction>
    <physiologicalReaction direction="left-to-right" evidence="8">
        <dbReference type="Rhea" id="RHEA:72836"/>
    </physiologicalReaction>
</comment>
<comment type="catalytic activity">
    <reaction evidence="3">
        <text>3',3',3'-c-tri-AMP + H2O = A[3'-5']pA[3'-5']pAp[3'] + H(+)</text>
        <dbReference type="Rhea" id="RHEA:72859"/>
        <dbReference type="ChEBI" id="CHEBI:15377"/>
        <dbReference type="ChEBI" id="CHEBI:15378"/>
        <dbReference type="ChEBI" id="CHEBI:192523"/>
        <dbReference type="ChEBI" id="CHEBI:192530"/>
    </reaction>
    <physiologicalReaction direction="left-to-right" evidence="3">
        <dbReference type="Rhea" id="RHEA:72860"/>
    </physiologicalReaction>
</comment>
<sequence length="604" mass="66671">MLFFDRLINLVSGLGTSKDKSVAAAYALSLIEPQQLEAMYRSDWLSRKIVDIVPHDMTRAWREWQAENTQIEAIEEAERALGVRDKVATAMKRARLYGGSAIFIGIGDADPAQPLVPDRVGRGAVQYLHVLSRNEVTTGELEQDILSPFFGQPRFYEIAGAGRAGVRIHPSRVIRFIGAELPDPRMSADGWGDSILQIILDAIQNAASSQQHVASMLPEAKTDIINVPGLAGHLQTPEGTSRVTARFSAAAQIKSLHNILLLDSDGKEGEIWQQKQLNFQSFPELLRMFLEVAAGAADIPVTRLLGKSPTGLNATGDADIRNYYDHVASLQEVSLRPTVSPLDEILIRHALGSRPADVWYEWSPLWQMSETEKADVGLKKAQATKIYLDGGLFPTEALAQGVRNQLIEDGIYPGIESAFDEFGVDIEEVEPAPLPRPNLRLVGNDAAPRTLYVSRAVLNADEIIAWAKGQGFKTTLASDDLHVTVCFSRTPLDWMKVGEDYWSSQDNDGGLEIPAGGARLVERFDGGAVVLLFSSRALQWRHEQFEDAGASWDHAEYQPHITITYELRSVDLTAIEPFAGRILLGPERFAEVDEDWKARVTEDA</sequence>
<proteinExistence type="inferred from homology"/>
<protein>
    <recommendedName>
        <fullName evidence="7">Anti-CBASS protein Acb1</fullName>
    </recommendedName>
</protein>
<evidence type="ECO:0000313" key="11">
    <source>
        <dbReference type="EMBL" id="XBO36689.1"/>
    </source>
</evidence>
<evidence type="ECO:0000256" key="1">
    <source>
        <dbReference type="ARBA" id="ARBA00022801"/>
    </source>
</evidence>
<dbReference type="InterPro" id="IPR056175">
    <property type="entry name" value="Acb1-like_C"/>
</dbReference>
<evidence type="ECO:0000256" key="3">
    <source>
        <dbReference type="ARBA" id="ARBA00034240"/>
    </source>
</evidence>
<evidence type="ECO:0000256" key="7">
    <source>
        <dbReference type="ARBA" id="ARBA00034343"/>
    </source>
</evidence>
<dbReference type="NCBIfam" id="TIGR01555">
    <property type="entry name" value="phge_rel_HI1409"/>
    <property type="match status" value="1"/>
</dbReference>
<accession>A0AAU7J970</accession>
<comment type="catalytic activity">
    <reaction evidence="5">
        <text>3',3'-cGAMP + H2O = G[3'-5']pAp[3'] + H(+)</text>
        <dbReference type="Rhea" id="RHEA:72831"/>
        <dbReference type="ChEBI" id="CHEBI:15377"/>
        <dbReference type="ChEBI" id="CHEBI:15378"/>
        <dbReference type="ChEBI" id="CHEBI:71501"/>
        <dbReference type="ChEBI" id="CHEBI:192497"/>
    </reaction>
    <physiologicalReaction direction="left-to-right" evidence="5">
        <dbReference type="Rhea" id="RHEA:72832"/>
    </physiologicalReaction>
</comment>
<evidence type="ECO:0000256" key="2">
    <source>
        <dbReference type="ARBA" id="ARBA00034233"/>
    </source>
</evidence>
<organism evidence="11">
    <name type="scientific">Alsobacter sp. KACC 23698</name>
    <dbReference type="NCBI Taxonomy" id="3149229"/>
    <lineage>
        <taxon>Bacteria</taxon>
        <taxon>Pseudomonadati</taxon>
        <taxon>Pseudomonadota</taxon>
        <taxon>Alphaproteobacteria</taxon>
        <taxon>Hyphomicrobiales</taxon>
        <taxon>Alsobacteraceae</taxon>
        <taxon>Alsobacter</taxon>
    </lineage>
</organism>
<evidence type="ECO:0000256" key="4">
    <source>
        <dbReference type="ARBA" id="ARBA00034244"/>
    </source>
</evidence>
<feature type="domain" description="Anti-CBASS protein Acb1-like N-terminal" evidence="9">
    <location>
        <begin position="34"/>
        <end position="385"/>
    </location>
</feature>
<gene>
    <name evidence="11" type="ORF">ABEG18_13100</name>
</gene>
<dbReference type="InterPro" id="IPR006445">
    <property type="entry name" value="Phage-assoc_HI1409"/>
</dbReference>
<comment type="similarity">
    <text evidence="6">Belongs to the anti-CBASS protein Acb1 family.</text>
</comment>